<gene>
    <name evidence="8" type="ORF">C7M84_008754</name>
</gene>
<proteinExistence type="inferred from homology"/>
<evidence type="ECO:0000256" key="2">
    <source>
        <dbReference type="ARBA" id="ARBA00022801"/>
    </source>
</evidence>
<comment type="caution">
    <text evidence="8">The sequence shown here is derived from an EMBL/GenBank/DDBJ whole genome shotgun (WGS) entry which is preliminary data.</text>
</comment>
<dbReference type="Pfam" id="PF00089">
    <property type="entry name" value="Trypsin"/>
    <property type="match status" value="1"/>
</dbReference>
<evidence type="ECO:0000256" key="3">
    <source>
        <dbReference type="ARBA" id="ARBA00022825"/>
    </source>
</evidence>
<dbReference type="GO" id="GO:0004252">
    <property type="term" value="F:serine-type endopeptidase activity"/>
    <property type="evidence" value="ECO:0007669"/>
    <property type="project" value="InterPro"/>
</dbReference>
<dbReference type="SMART" id="SM00020">
    <property type="entry name" value="Tryp_SPc"/>
    <property type="match status" value="1"/>
</dbReference>
<dbReference type="Proteomes" id="UP000283509">
    <property type="component" value="Unassembled WGS sequence"/>
</dbReference>
<evidence type="ECO:0000259" key="7">
    <source>
        <dbReference type="PROSITE" id="PS50240"/>
    </source>
</evidence>
<name>A0A423T8U5_PENVA</name>
<feature type="domain" description="Peptidase S1" evidence="7">
    <location>
        <begin position="1"/>
        <end position="149"/>
    </location>
</feature>
<dbReference type="InterPro" id="IPR033116">
    <property type="entry name" value="TRYPSIN_SER"/>
</dbReference>
<comment type="similarity">
    <text evidence="5">Belongs to the peptidase S1 family. CLIP subfamily.</text>
</comment>
<keyword evidence="1" id="KW-0645">Protease</keyword>
<keyword evidence="9" id="KW-1185">Reference proteome</keyword>
<sequence>MNNDISLLKLAKTLTFSEAVRPVCLTPNDLVFFNEKATVIGWGKKHEKDNFGTSVLNKADVRVIPMMSCRNDYKFYPEMITSRMFCAAGKITDGCQGDSGGPLVWKDGETDSYVQIGVTSWGIGCGRKDFPGVYVKLIKFLGWIYDRTKDSAFCSSYTPTPDVEISSNGKQKNNKKRGKKSRNVFCRTHSPSPSSLASLLKTLASVTDR</sequence>
<feature type="compositionally biased region" description="Basic residues" evidence="6">
    <location>
        <begin position="172"/>
        <end position="182"/>
    </location>
</feature>
<evidence type="ECO:0000256" key="6">
    <source>
        <dbReference type="SAM" id="MobiDB-lite"/>
    </source>
</evidence>
<dbReference type="InterPro" id="IPR050127">
    <property type="entry name" value="Serine_Proteases_S1"/>
</dbReference>
<dbReference type="GO" id="GO:0005615">
    <property type="term" value="C:extracellular space"/>
    <property type="evidence" value="ECO:0007669"/>
    <property type="project" value="TreeGrafter"/>
</dbReference>
<keyword evidence="3" id="KW-0720">Serine protease</keyword>
<dbReference type="FunFam" id="2.40.10.10:FF:000002">
    <property type="entry name" value="Transmembrane protease serine"/>
    <property type="match status" value="1"/>
</dbReference>
<dbReference type="InterPro" id="IPR043504">
    <property type="entry name" value="Peptidase_S1_PA_chymotrypsin"/>
</dbReference>
<dbReference type="InterPro" id="IPR009003">
    <property type="entry name" value="Peptidase_S1_PA"/>
</dbReference>
<evidence type="ECO:0000313" key="9">
    <source>
        <dbReference type="Proteomes" id="UP000283509"/>
    </source>
</evidence>
<evidence type="ECO:0000256" key="4">
    <source>
        <dbReference type="ARBA" id="ARBA00023157"/>
    </source>
</evidence>
<dbReference type="AlphaFoldDB" id="A0A423T8U5"/>
<dbReference type="EMBL" id="QCYY01002102">
    <property type="protein sequence ID" value="ROT72854.1"/>
    <property type="molecule type" value="Genomic_DNA"/>
</dbReference>
<dbReference type="OrthoDB" id="6380398at2759"/>
<evidence type="ECO:0000256" key="1">
    <source>
        <dbReference type="ARBA" id="ARBA00022670"/>
    </source>
</evidence>
<keyword evidence="2" id="KW-0378">Hydrolase</keyword>
<dbReference type="PANTHER" id="PTHR24264:SF54">
    <property type="entry name" value="PEPTIDASE S1 DOMAIN-CONTAINING PROTEIN"/>
    <property type="match status" value="1"/>
</dbReference>
<evidence type="ECO:0000313" key="8">
    <source>
        <dbReference type="EMBL" id="ROT72854.1"/>
    </source>
</evidence>
<dbReference type="STRING" id="6689.A0A423T8U5"/>
<keyword evidence="4" id="KW-1015">Disulfide bond</keyword>
<dbReference type="PROSITE" id="PS00135">
    <property type="entry name" value="TRYPSIN_SER"/>
    <property type="match status" value="1"/>
</dbReference>
<dbReference type="Gene3D" id="2.40.10.10">
    <property type="entry name" value="Trypsin-like serine proteases"/>
    <property type="match status" value="1"/>
</dbReference>
<accession>A0A423T8U5</accession>
<dbReference type="PANTHER" id="PTHR24264">
    <property type="entry name" value="TRYPSIN-RELATED"/>
    <property type="match status" value="1"/>
</dbReference>
<dbReference type="CDD" id="cd00190">
    <property type="entry name" value="Tryp_SPc"/>
    <property type="match status" value="1"/>
</dbReference>
<protein>
    <submittedName>
        <fullName evidence="8">Stubble-1</fullName>
    </submittedName>
</protein>
<dbReference type="PROSITE" id="PS50240">
    <property type="entry name" value="TRYPSIN_DOM"/>
    <property type="match status" value="1"/>
</dbReference>
<dbReference type="InterPro" id="IPR001254">
    <property type="entry name" value="Trypsin_dom"/>
</dbReference>
<reference evidence="8 9" key="1">
    <citation type="submission" date="2018-04" db="EMBL/GenBank/DDBJ databases">
        <authorList>
            <person name="Zhang X."/>
            <person name="Yuan J."/>
            <person name="Li F."/>
            <person name="Xiang J."/>
        </authorList>
    </citation>
    <scope>NUCLEOTIDE SEQUENCE [LARGE SCALE GENOMIC DNA]</scope>
    <source>
        <tissue evidence="8">Muscle</tissue>
    </source>
</reference>
<feature type="region of interest" description="Disordered" evidence="6">
    <location>
        <begin position="161"/>
        <end position="194"/>
    </location>
</feature>
<reference evidence="8 9" key="2">
    <citation type="submission" date="2019-01" db="EMBL/GenBank/DDBJ databases">
        <title>The decoding of complex shrimp genome reveals the adaptation for benthos swimmer, frequently molting mechanism and breeding impact on genome.</title>
        <authorList>
            <person name="Sun Y."/>
            <person name="Gao Y."/>
            <person name="Yu Y."/>
        </authorList>
    </citation>
    <scope>NUCLEOTIDE SEQUENCE [LARGE SCALE GENOMIC DNA]</scope>
    <source>
        <tissue evidence="8">Muscle</tissue>
    </source>
</reference>
<organism evidence="8 9">
    <name type="scientific">Penaeus vannamei</name>
    <name type="common">Whiteleg shrimp</name>
    <name type="synonym">Litopenaeus vannamei</name>
    <dbReference type="NCBI Taxonomy" id="6689"/>
    <lineage>
        <taxon>Eukaryota</taxon>
        <taxon>Metazoa</taxon>
        <taxon>Ecdysozoa</taxon>
        <taxon>Arthropoda</taxon>
        <taxon>Crustacea</taxon>
        <taxon>Multicrustacea</taxon>
        <taxon>Malacostraca</taxon>
        <taxon>Eumalacostraca</taxon>
        <taxon>Eucarida</taxon>
        <taxon>Decapoda</taxon>
        <taxon>Dendrobranchiata</taxon>
        <taxon>Penaeoidea</taxon>
        <taxon>Penaeidae</taxon>
        <taxon>Penaeus</taxon>
    </lineage>
</organism>
<dbReference type="GO" id="GO:0006508">
    <property type="term" value="P:proteolysis"/>
    <property type="evidence" value="ECO:0007669"/>
    <property type="project" value="UniProtKB-KW"/>
</dbReference>
<evidence type="ECO:0000256" key="5">
    <source>
        <dbReference type="ARBA" id="ARBA00024195"/>
    </source>
</evidence>
<dbReference type="SUPFAM" id="SSF50494">
    <property type="entry name" value="Trypsin-like serine proteases"/>
    <property type="match status" value="1"/>
</dbReference>